<evidence type="ECO:0000256" key="3">
    <source>
        <dbReference type="ARBA" id="ARBA00022801"/>
    </source>
</evidence>
<dbReference type="PROSITE" id="PS51781">
    <property type="entry name" value="SH3B"/>
    <property type="match status" value="4"/>
</dbReference>
<evidence type="ECO:0000256" key="2">
    <source>
        <dbReference type="ARBA" id="ARBA00022670"/>
    </source>
</evidence>
<organism evidence="8 9">
    <name type="scientific">Clostridium lentum</name>
    <dbReference type="NCBI Taxonomy" id="2763037"/>
    <lineage>
        <taxon>Bacteria</taxon>
        <taxon>Bacillati</taxon>
        <taxon>Bacillota</taxon>
        <taxon>Clostridia</taxon>
        <taxon>Eubacteriales</taxon>
        <taxon>Clostridiaceae</taxon>
        <taxon>Clostridium</taxon>
    </lineage>
</organism>
<evidence type="ECO:0000313" key="8">
    <source>
        <dbReference type="EMBL" id="MBC5639139.1"/>
    </source>
</evidence>
<keyword evidence="2" id="KW-0645">Protease</keyword>
<feature type="domain" description="SH3b" evidence="6">
    <location>
        <begin position="126"/>
        <end position="190"/>
    </location>
</feature>
<dbReference type="AlphaFoldDB" id="A0A8I0AB09"/>
<feature type="domain" description="SH3b" evidence="6">
    <location>
        <begin position="51"/>
        <end position="115"/>
    </location>
</feature>
<evidence type="ECO:0000313" key="9">
    <source>
        <dbReference type="Proteomes" id="UP000662088"/>
    </source>
</evidence>
<sequence length="521" mass="56554">MKKRKIKKIIAISGVIGGILALNSVKAHAVELTDDLSNDGHEQNINSRSSNKGQVVNVDSTYLRIRAAASTSSEVLGTMIEGTRFNIISKSDQWYQIQYNDIVGYVFEDYVDEISAGSSSTTYDVIYTGTVYDAAPNLRVRSGASLDSSIIGYVLDNSTVSIVAVEGSWYKIQYNGGYGYVSADYVSIGSTSNGGNSKNDSGSSSITAVGYAYDLGNIALRIREGASISSTILGNIYEGDAVNIIGEEGNWYKILYNNSIAYVSKEYITLNKYSSETESDNNASIRSGYVVNVEGSNLRVRQSPSSSAIVLGYLVNSEAVEIVGEEGNWYEINYRNSTGYVHSDYIKVGIGGTLNEDSSEGNTTGSENISNSEAYNIVLNAMKEQVGAPYVWGGSGEYLTTNSLNELKVRFPEDAAYGEYIHAEGYVNQGYRAFDCSGLMQWGFAQAGINIGRTTYSQINAGIEIQLSGVQPGDLLFSADLGHVGMYIGDNQWIESSNTGDFVKIRNVPWSYVSRARRVLS</sequence>
<dbReference type="Proteomes" id="UP000662088">
    <property type="component" value="Unassembled WGS sequence"/>
</dbReference>
<protein>
    <submittedName>
        <fullName evidence="8">SH3 domain-containing protein</fullName>
    </submittedName>
</protein>
<keyword evidence="9" id="KW-1185">Reference proteome</keyword>
<comment type="caution">
    <text evidence="8">The sequence shown here is derived from an EMBL/GenBank/DDBJ whole genome shotgun (WGS) entry which is preliminary data.</text>
</comment>
<keyword evidence="4" id="KW-0788">Thiol protease</keyword>
<dbReference type="Pfam" id="PF00877">
    <property type="entry name" value="NLPC_P60"/>
    <property type="match status" value="1"/>
</dbReference>
<feature type="chain" id="PRO_5034062978" evidence="5">
    <location>
        <begin position="30"/>
        <end position="521"/>
    </location>
</feature>
<dbReference type="PANTHER" id="PTHR34408">
    <property type="entry name" value="FAMILY PROTEIN, PUTATIVE-RELATED"/>
    <property type="match status" value="1"/>
</dbReference>
<dbReference type="InterPro" id="IPR003646">
    <property type="entry name" value="SH3-like_bac-type"/>
</dbReference>
<dbReference type="PANTHER" id="PTHR34408:SF1">
    <property type="entry name" value="GLYCOSYL HYDROLASE FAMILY 19 DOMAIN-CONTAINING PROTEIN HI_1415"/>
    <property type="match status" value="1"/>
</dbReference>
<dbReference type="Pfam" id="PF08239">
    <property type="entry name" value="SH3_3"/>
    <property type="match status" value="4"/>
</dbReference>
<dbReference type="Gene3D" id="3.90.1720.10">
    <property type="entry name" value="endopeptidase domain like (from Nostoc punctiforme)"/>
    <property type="match status" value="1"/>
</dbReference>
<name>A0A8I0AB09_9CLOT</name>
<dbReference type="GO" id="GO:0006508">
    <property type="term" value="P:proteolysis"/>
    <property type="evidence" value="ECO:0007669"/>
    <property type="project" value="UniProtKB-KW"/>
</dbReference>
<feature type="domain" description="SH3b" evidence="6">
    <location>
        <begin position="201"/>
        <end position="272"/>
    </location>
</feature>
<dbReference type="Gene3D" id="2.30.30.40">
    <property type="entry name" value="SH3 Domains"/>
    <property type="match status" value="4"/>
</dbReference>
<dbReference type="InterPro" id="IPR052354">
    <property type="entry name" value="Cell_Wall_Dynamics_Protein"/>
</dbReference>
<dbReference type="SMART" id="SM00287">
    <property type="entry name" value="SH3b"/>
    <property type="match status" value="4"/>
</dbReference>
<accession>A0A8I0AB09</accession>
<proteinExistence type="inferred from homology"/>
<evidence type="ECO:0000256" key="4">
    <source>
        <dbReference type="ARBA" id="ARBA00022807"/>
    </source>
</evidence>
<evidence type="ECO:0000259" key="7">
    <source>
        <dbReference type="PROSITE" id="PS51935"/>
    </source>
</evidence>
<dbReference type="EMBL" id="JACOOQ010000002">
    <property type="protein sequence ID" value="MBC5639139.1"/>
    <property type="molecule type" value="Genomic_DNA"/>
</dbReference>
<keyword evidence="5" id="KW-0732">Signal</keyword>
<feature type="domain" description="NlpC/P60" evidence="7">
    <location>
        <begin position="372"/>
        <end position="521"/>
    </location>
</feature>
<dbReference type="PROSITE" id="PS51935">
    <property type="entry name" value="NLPC_P60"/>
    <property type="match status" value="1"/>
</dbReference>
<dbReference type="RefSeq" id="WP_022213170.1">
    <property type="nucleotide sequence ID" value="NZ_JACOOQ010000002.1"/>
</dbReference>
<evidence type="ECO:0000256" key="5">
    <source>
        <dbReference type="SAM" id="SignalP"/>
    </source>
</evidence>
<dbReference type="InterPro" id="IPR000064">
    <property type="entry name" value="NLP_P60_dom"/>
</dbReference>
<reference evidence="8" key="1">
    <citation type="submission" date="2020-08" db="EMBL/GenBank/DDBJ databases">
        <title>Genome public.</title>
        <authorList>
            <person name="Liu C."/>
            <person name="Sun Q."/>
        </authorList>
    </citation>
    <scope>NUCLEOTIDE SEQUENCE</scope>
    <source>
        <strain evidence="8">NSJ-42</strain>
    </source>
</reference>
<evidence type="ECO:0000256" key="1">
    <source>
        <dbReference type="ARBA" id="ARBA00007074"/>
    </source>
</evidence>
<dbReference type="GO" id="GO:0008234">
    <property type="term" value="F:cysteine-type peptidase activity"/>
    <property type="evidence" value="ECO:0007669"/>
    <property type="project" value="UniProtKB-KW"/>
</dbReference>
<dbReference type="SUPFAM" id="SSF54001">
    <property type="entry name" value="Cysteine proteinases"/>
    <property type="match status" value="1"/>
</dbReference>
<evidence type="ECO:0000259" key="6">
    <source>
        <dbReference type="PROSITE" id="PS51781"/>
    </source>
</evidence>
<gene>
    <name evidence="8" type="ORF">H8R92_01575</name>
</gene>
<comment type="similarity">
    <text evidence="1">Belongs to the peptidase C40 family.</text>
</comment>
<keyword evidence="3" id="KW-0378">Hydrolase</keyword>
<dbReference type="InterPro" id="IPR038765">
    <property type="entry name" value="Papain-like_cys_pep_sf"/>
</dbReference>
<feature type="signal peptide" evidence="5">
    <location>
        <begin position="1"/>
        <end position="29"/>
    </location>
</feature>
<feature type="domain" description="SH3b" evidence="6">
    <location>
        <begin position="286"/>
        <end position="350"/>
    </location>
</feature>